<proteinExistence type="predicted"/>
<dbReference type="PANTHER" id="PTHR24104">
    <property type="entry name" value="E3 UBIQUITIN-PROTEIN LIGASE NHLRC1-RELATED"/>
    <property type="match status" value="1"/>
</dbReference>
<dbReference type="FunFam" id="2.120.10.30:FF:000096">
    <property type="entry name" value="Uncharacterized protein"/>
    <property type="match status" value="1"/>
</dbReference>
<feature type="repeat" description="NHL" evidence="2">
    <location>
        <begin position="341"/>
        <end position="367"/>
    </location>
</feature>
<dbReference type="Proteomes" id="UP000515135">
    <property type="component" value="Unplaced"/>
</dbReference>
<feature type="repeat" description="NHL" evidence="2">
    <location>
        <begin position="131"/>
        <end position="171"/>
    </location>
</feature>
<feature type="compositionally biased region" description="Basic and acidic residues" evidence="3">
    <location>
        <begin position="71"/>
        <end position="99"/>
    </location>
</feature>
<reference evidence="5" key="1">
    <citation type="submission" date="2025-08" db="UniProtKB">
        <authorList>
            <consortium name="RefSeq"/>
        </authorList>
    </citation>
    <scope>IDENTIFICATION</scope>
    <source>
        <tissue evidence="5">Gonad</tissue>
    </source>
</reference>
<dbReference type="SUPFAM" id="SSF101898">
    <property type="entry name" value="NHL repeat"/>
    <property type="match status" value="1"/>
</dbReference>
<feature type="region of interest" description="Disordered" evidence="3">
    <location>
        <begin position="1"/>
        <end position="104"/>
    </location>
</feature>
<dbReference type="OrthoDB" id="342730at2759"/>
<accession>A0A6P5A929</accession>
<dbReference type="GO" id="GO:0061630">
    <property type="term" value="F:ubiquitin protein ligase activity"/>
    <property type="evidence" value="ECO:0007669"/>
    <property type="project" value="TreeGrafter"/>
</dbReference>
<dbReference type="Pfam" id="PF01436">
    <property type="entry name" value="NHL"/>
    <property type="match status" value="1"/>
</dbReference>
<dbReference type="KEGG" id="bbel:109481691"/>
<evidence type="ECO:0000256" key="1">
    <source>
        <dbReference type="ARBA" id="ARBA00022737"/>
    </source>
</evidence>
<dbReference type="GO" id="GO:0043161">
    <property type="term" value="P:proteasome-mediated ubiquitin-dependent protein catabolic process"/>
    <property type="evidence" value="ECO:0007669"/>
    <property type="project" value="TreeGrafter"/>
</dbReference>
<evidence type="ECO:0000256" key="2">
    <source>
        <dbReference type="PROSITE-ProRule" id="PRU00504"/>
    </source>
</evidence>
<evidence type="ECO:0000313" key="4">
    <source>
        <dbReference type="Proteomes" id="UP000515135"/>
    </source>
</evidence>
<name>A0A6P5A929_BRABE</name>
<dbReference type="InterPro" id="IPR001258">
    <property type="entry name" value="NHL_repeat"/>
</dbReference>
<evidence type="ECO:0000313" key="5">
    <source>
        <dbReference type="RefSeq" id="XP_019639837.1"/>
    </source>
</evidence>
<dbReference type="GeneID" id="109481691"/>
<dbReference type="PANTHER" id="PTHR24104:SF50">
    <property type="entry name" value="SMP-30_GLUCONOLACTONASE_LRE-LIKE REGION DOMAIN-CONTAINING PROTEIN"/>
    <property type="match status" value="1"/>
</dbReference>
<organism evidence="4 5">
    <name type="scientific">Branchiostoma belcheri</name>
    <name type="common">Amphioxus</name>
    <dbReference type="NCBI Taxonomy" id="7741"/>
    <lineage>
        <taxon>Eukaryota</taxon>
        <taxon>Metazoa</taxon>
        <taxon>Chordata</taxon>
        <taxon>Cephalochordata</taxon>
        <taxon>Leptocardii</taxon>
        <taxon>Amphioxiformes</taxon>
        <taxon>Branchiostomatidae</taxon>
        <taxon>Branchiostoma</taxon>
    </lineage>
</organism>
<dbReference type="AlphaFoldDB" id="A0A6P5A929"/>
<keyword evidence="1" id="KW-0677">Repeat</keyword>
<feature type="compositionally biased region" description="Basic and acidic residues" evidence="3">
    <location>
        <begin position="1"/>
        <end position="12"/>
    </location>
</feature>
<evidence type="ECO:0000256" key="3">
    <source>
        <dbReference type="SAM" id="MobiDB-lite"/>
    </source>
</evidence>
<keyword evidence="4" id="KW-1185">Reference proteome</keyword>
<dbReference type="Gene3D" id="2.120.10.30">
    <property type="entry name" value="TolB, C-terminal domain"/>
    <property type="match status" value="2"/>
</dbReference>
<gene>
    <name evidence="5" type="primary">LOC109481691</name>
</gene>
<dbReference type="InterPro" id="IPR050952">
    <property type="entry name" value="TRIM-NHL_E3_ligases"/>
</dbReference>
<dbReference type="PROSITE" id="PS51125">
    <property type="entry name" value="NHL"/>
    <property type="match status" value="2"/>
</dbReference>
<feature type="compositionally biased region" description="Polar residues" evidence="3">
    <location>
        <begin position="53"/>
        <end position="68"/>
    </location>
</feature>
<dbReference type="InterPro" id="IPR011042">
    <property type="entry name" value="6-blade_b-propeller_TolB-like"/>
</dbReference>
<protein>
    <submittedName>
        <fullName evidence="5">E3 ubiquitin-protein ligase TRIM71-like</fullName>
    </submittedName>
</protein>
<dbReference type="CDD" id="cd05819">
    <property type="entry name" value="NHL"/>
    <property type="match status" value="1"/>
</dbReference>
<dbReference type="GO" id="GO:0000209">
    <property type="term" value="P:protein polyubiquitination"/>
    <property type="evidence" value="ECO:0007669"/>
    <property type="project" value="TreeGrafter"/>
</dbReference>
<dbReference type="RefSeq" id="XP_019639837.1">
    <property type="nucleotide sequence ID" value="XM_019784278.1"/>
</dbReference>
<sequence>MAGQEHGCKGTTDEGSLQQYRGENVPGGCWSQEFKGEKRPGGWPAVVEKADAATQSRLAETDGTTESPENVGDKVGEESPVTAERRKGSGDEGRDKDVGTETTAQERLQAEVEEAAASCTTAEVEQSKVTFGGYGSEPGEFHLPHGVVVSPSNEIFVADTDNRRIQVHSMKGGYLRHFLTVVPGTEDEYMSPHDVCVDSNGTLWVVGSGCSPWDDDHVVQYSTVGTAMAGFHLSRYNLYRGIAVDMRNTSNLILVTAEDHNKVEVFRPDGSLVRRFGNPFSAMTRMRIRPEHITVDGEGNIIVSYWNTGYVYVFGESGRFVFRFRGPESGEDPRAWPEGARGICTDSSGHILVAHPLNQRVQIFTRHGEYLRSIRTGSAPDGLAVGPEGQLVVTNAYDHAVTVFSSY</sequence>